<comment type="pathway">
    <text evidence="2 5">Amino-acid biosynthesis; L-arginine biosynthesis; L-arginine from L-ornithine and carbamoyl phosphate: step 3/3.</text>
</comment>
<evidence type="ECO:0000256" key="2">
    <source>
        <dbReference type="ARBA" id="ARBA00004941"/>
    </source>
</evidence>
<accession>A0A6M1T2U0</accession>
<dbReference type="InterPro" id="IPR020557">
    <property type="entry name" value="Fumarate_lyase_CS"/>
</dbReference>
<dbReference type="InterPro" id="IPR000362">
    <property type="entry name" value="Fumarate_lyase_fam"/>
</dbReference>
<dbReference type="RefSeq" id="WP_165142108.1">
    <property type="nucleotide sequence ID" value="NZ_JAALLT010000003.1"/>
</dbReference>
<dbReference type="Gene3D" id="1.10.275.10">
    <property type="entry name" value="Fumarase/aspartase (N-terminal domain)"/>
    <property type="match status" value="1"/>
</dbReference>
<dbReference type="InterPro" id="IPR008948">
    <property type="entry name" value="L-Aspartase-like"/>
</dbReference>
<keyword evidence="5" id="KW-0963">Cytoplasm</keyword>
<proteinExistence type="inferred from homology"/>
<dbReference type="PROSITE" id="PS00163">
    <property type="entry name" value="FUMARATE_LYASES"/>
    <property type="match status" value="1"/>
</dbReference>
<dbReference type="PANTHER" id="PTHR43814">
    <property type="entry name" value="ARGININOSUCCINATE LYASE"/>
    <property type="match status" value="1"/>
</dbReference>
<dbReference type="UniPathway" id="UPA00068">
    <property type="reaction ID" value="UER00114"/>
</dbReference>
<organism evidence="7 8">
    <name type="scientific">Halalkalibaculum roseum</name>
    <dbReference type="NCBI Taxonomy" id="2709311"/>
    <lineage>
        <taxon>Bacteria</taxon>
        <taxon>Pseudomonadati</taxon>
        <taxon>Balneolota</taxon>
        <taxon>Balneolia</taxon>
        <taxon>Balneolales</taxon>
        <taxon>Balneolaceae</taxon>
        <taxon>Halalkalibaculum</taxon>
    </lineage>
</organism>
<dbReference type="Pfam" id="PF00206">
    <property type="entry name" value="Lyase_1"/>
    <property type="match status" value="1"/>
</dbReference>
<evidence type="ECO:0000313" key="8">
    <source>
        <dbReference type="Proteomes" id="UP000473278"/>
    </source>
</evidence>
<dbReference type="GO" id="GO:0004056">
    <property type="term" value="F:argininosuccinate lyase activity"/>
    <property type="evidence" value="ECO:0007669"/>
    <property type="project" value="UniProtKB-UniRule"/>
</dbReference>
<evidence type="ECO:0000256" key="5">
    <source>
        <dbReference type="HAMAP-Rule" id="MF_00006"/>
    </source>
</evidence>
<dbReference type="PRINTS" id="PR00145">
    <property type="entry name" value="ARGSUCLYASE"/>
</dbReference>
<feature type="domain" description="Fumarate lyase N-terminal" evidence="6">
    <location>
        <begin position="9"/>
        <end position="300"/>
    </location>
</feature>
<dbReference type="PANTHER" id="PTHR43814:SF1">
    <property type="entry name" value="ARGININOSUCCINATE LYASE"/>
    <property type="match status" value="1"/>
</dbReference>
<dbReference type="CDD" id="cd01359">
    <property type="entry name" value="Argininosuccinate_lyase"/>
    <property type="match status" value="1"/>
</dbReference>
<dbReference type="Gene3D" id="1.10.40.30">
    <property type="entry name" value="Fumarase/aspartase (C-terminal domain)"/>
    <property type="match status" value="1"/>
</dbReference>
<keyword evidence="5" id="KW-0028">Amino-acid biosynthesis</keyword>
<dbReference type="InterPro" id="IPR009049">
    <property type="entry name" value="Argininosuccinate_lyase"/>
</dbReference>
<evidence type="ECO:0000259" key="6">
    <source>
        <dbReference type="Pfam" id="PF00206"/>
    </source>
</evidence>
<sequence>MKLWDKGQSVDELVESFTVGNDRELDLRLAIYDLKASKAHAEMLNAISILSDDECAKLLTELDNLLHDLENGEFVIESDFEDIHSKIEFELTDKLGDTGKKIHTGRSRNDQVLVCMHLYMKDEITEIKGLIKDLFDLLILRSGENSDTIMPGYTHMQAAMPSSFGLWFGAYAETLIDDLFLLNAAYRIADQNPLGSAAGFGTSLPINRSMTTELLGFKTLKYNVVAAQMSRGRLEQQMASAIASVAATLSKMAGDVCLYISQEFNFVSLPDELTTGSSIMPHKKNPDVFELIRARCNRIQALPNQITMVTGNLNSGYHRDFQELKELLFPAIDKIKDCLYMMHFMVKNLKINKNIMDDTRYRFIFSVEEVNNKVRNSIPFREAYKEVARNISNGSFQPSRKINHTHEGSIGNLCLDQIKSKFYSAYRI</sequence>
<dbReference type="Proteomes" id="UP000473278">
    <property type="component" value="Unassembled WGS sequence"/>
</dbReference>
<dbReference type="InterPro" id="IPR024083">
    <property type="entry name" value="Fumarase/histidase_N"/>
</dbReference>
<dbReference type="EMBL" id="JAALLT010000003">
    <property type="protein sequence ID" value="NGP77087.1"/>
    <property type="molecule type" value="Genomic_DNA"/>
</dbReference>
<comment type="similarity">
    <text evidence="5">Belongs to the lyase 1 family. Argininosuccinate lyase subfamily.</text>
</comment>
<dbReference type="GO" id="GO:0042450">
    <property type="term" value="P:L-arginine biosynthetic process via ornithine"/>
    <property type="evidence" value="ECO:0007669"/>
    <property type="project" value="UniProtKB-UniRule"/>
</dbReference>
<keyword evidence="4 5" id="KW-0055">Arginine biosynthesis</keyword>
<comment type="subcellular location">
    <subcellularLocation>
        <location evidence="5">Cytoplasm</location>
    </subcellularLocation>
</comment>
<dbReference type="Gene3D" id="1.20.200.10">
    <property type="entry name" value="Fumarase/aspartase (Central domain)"/>
    <property type="match status" value="1"/>
</dbReference>
<dbReference type="InterPro" id="IPR022761">
    <property type="entry name" value="Fumarate_lyase_N"/>
</dbReference>
<comment type="caution">
    <text evidence="7">The sequence shown here is derived from an EMBL/GenBank/DDBJ whole genome shotgun (WGS) entry which is preliminary data.</text>
</comment>
<evidence type="ECO:0000313" key="7">
    <source>
        <dbReference type="EMBL" id="NGP77087.1"/>
    </source>
</evidence>
<keyword evidence="8" id="KW-1185">Reference proteome</keyword>
<evidence type="ECO:0000256" key="1">
    <source>
        <dbReference type="ARBA" id="ARBA00000985"/>
    </source>
</evidence>
<name>A0A6M1T2U0_9BACT</name>
<dbReference type="HAMAP" id="MF_00006">
    <property type="entry name" value="Arg_succ_lyase"/>
    <property type="match status" value="1"/>
</dbReference>
<dbReference type="NCBIfam" id="TIGR00838">
    <property type="entry name" value="argH"/>
    <property type="match status" value="1"/>
</dbReference>
<comment type="catalytic activity">
    <reaction evidence="1 5">
        <text>2-(N(omega)-L-arginino)succinate = fumarate + L-arginine</text>
        <dbReference type="Rhea" id="RHEA:24020"/>
        <dbReference type="ChEBI" id="CHEBI:29806"/>
        <dbReference type="ChEBI" id="CHEBI:32682"/>
        <dbReference type="ChEBI" id="CHEBI:57472"/>
        <dbReference type="EC" id="4.3.2.1"/>
    </reaction>
</comment>
<reference evidence="7 8" key="1">
    <citation type="submission" date="2020-02" db="EMBL/GenBank/DDBJ databases">
        <title>Balneolaceae bacterium YR4-1, complete genome.</title>
        <authorList>
            <person name="Li Y."/>
            <person name="Wu S."/>
        </authorList>
    </citation>
    <scope>NUCLEOTIDE SEQUENCE [LARGE SCALE GENOMIC DNA]</scope>
    <source>
        <strain evidence="7 8">YR4-1</strain>
    </source>
</reference>
<dbReference type="GO" id="GO:0005829">
    <property type="term" value="C:cytosol"/>
    <property type="evidence" value="ECO:0007669"/>
    <property type="project" value="TreeGrafter"/>
</dbReference>
<protein>
    <recommendedName>
        <fullName evidence="3 5">Argininosuccinate lyase</fullName>
        <shortName evidence="5">ASAL</shortName>
        <ecNumber evidence="3 5">4.3.2.1</ecNumber>
    </recommendedName>
    <alternativeName>
        <fullName evidence="5">Arginosuccinase</fullName>
    </alternativeName>
</protein>
<evidence type="ECO:0000256" key="4">
    <source>
        <dbReference type="ARBA" id="ARBA00022571"/>
    </source>
</evidence>
<dbReference type="EC" id="4.3.2.1" evidence="3 5"/>
<gene>
    <name evidence="5 7" type="primary">argH</name>
    <name evidence="7" type="ORF">G3570_10615</name>
</gene>
<dbReference type="PRINTS" id="PR00149">
    <property type="entry name" value="FUMRATELYASE"/>
</dbReference>
<dbReference type="SUPFAM" id="SSF48557">
    <property type="entry name" value="L-aspartase-like"/>
    <property type="match status" value="1"/>
</dbReference>
<keyword evidence="5 7" id="KW-0456">Lyase</keyword>
<dbReference type="AlphaFoldDB" id="A0A6M1T2U0"/>
<evidence type="ECO:0000256" key="3">
    <source>
        <dbReference type="ARBA" id="ARBA00012338"/>
    </source>
</evidence>